<name>A0A7X2P8K6_9FIRM</name>
<protein>
    <submittedName>
        <fullName evidence="6">MobA/MobL family protein</fullName>
    </submittedName>
</protein>
<evidence type="ECO:0000256" key="1">
    <source>
        <dbReference type="ARBA" id="ARBA00010873"/>
    </source>
</evidence>
<feature type="domain" description="MobA/MobL protein" evidence="5">
    <location>
        <begin position="64"/>
        <end position="215"/>
    </location>
</feature>
<evidence type="ECO:0000259" key="5">
    <source>
        <dbReference type="Pfam" id="PF03389"/>
    </source>
</evidence>
<evidence type="ECO:0000313" key="7">
    <source>
        <dbReference type="Proteomes" id="UP000466864"/>
    </source>
</evidence>
<dbReference type="EMBL" id="VUMV01000004">
    <property type="protein sequence ID" value="MST82070.1"/>
    <property type="molecule type" value="Genomic_DNA"/>
</dbReference>
<organism evidence="6 7">
    <name type="scientific">Bilifractor porci</name>
    <dbReference type="NCBI Taxonomy" id="2606636"/>
    <lineage>
        <taxon>Bacteria</taxon>
        <taxon>Bacillati</taxon>
        <taxon>Bacillota</taxon>
        <taxon>Clostridia</taxon>
        <taxon>Lachnospirales</taxon>
        <taxon>Lachnospiraceae</taxon>
        <taxon>Bilifractor</taxon>
    </lineage>
</organism>
<feature type="coiled-coil region" evidence="3">
    <location>
        <begin position="396"/>
        <end position="449"/>
    </location>
</feature>
<evidence type="ECO:0000256" key="4">
    <source>
        <dbReference type="SAM" id="MobiDB-lite"/>
    </source>
</evidence>
<dbReference type="Gene3D" id="3.30.930.30">
    <property type="match status" value="1"/>
</dbReference>
<accession>A0A7X2P8K6</accession>
<feature type="region of interest" description="Disordered" evidence="4">
    <location>
        <begin position="320"/>
        <end position="345"/>
    </location>
</feature>
<gene>
    <name evidence="6" type="ORF">FYJ60_07060</name>
</gene>
<comment type="similarity">
    <text evidence="1">Belongs to the MobA/MobL family.</text>
</comment>
<dbReference type="AlphaFoldDB" id="A0A7X2P8K6"/>
<evidence type="ECO:0000256" key="3">
    <source>
        <dbReference type="SAM" id="Coils"/>
    </source>
</evidence>
<keyword evidence="2" id="KW-0184">Conjugation</keyword>
<evidence type="ECO:0000313" key="6">
    <source>
        <dbReference type="EMBL" id="MST82070.1"/>
    </source>
</evidence>
<reference evidence="6 7" key="1">
    <citation type="submission" date="2019-08" db="EMBL/GenBank/DDBJ databases">
        <title>In-depth cultivation of the pig gut microbiome towards novel bacterial diversity and tailored functional studies.</title>
        <authorList>
            <person name="Wylensek D."/>
            <person name="Hitch T.C.A."/>
            <person name="Clavel T."/>
        </authorList>
    </citation>
    <scope>NUCLEOTIDE SEQUENCE [LARGE SCALE GENOMIC DNA]</scope>
    <source>
        <strain evidence="6 7">Oil+RF-744-WCA-WT-13</strain>
    </source>
</reference>
<comment type="caution">
    <text evidence="6">The sequence shown here is derived from an EMBL/GenBank/DDBJ whole genome shotgun (WGS) entry which is preliminary data.</text>
</comment>
<dbReference type="Pfam" id="PF03389">
    <property type="entry name" value="MobA_MobL"/>
    <property type="match status" value="1"/>
</dbReference>
<keyword evidence="7" id="KW-1185">Reference proteome</keyword>
<dbReference type="Proteomes" id="UP000466864">
    <property type="component" value="Unassembled WGS sequence"/>
</dbReference>
<dbReference type="InterPro" id="IPR005053">
    <property type="entry name" value="MobA_MobL"/>
</dbReference>
<keyword evidence="3" id="KW-0175">Coiled coil</keyword>
<proteinExistence type="inferred from homology"/>
<dbReference type="RefSeq" id="WP_154457977.1">
    <property type="nucleotide sequence ID" value="NZ_VUMV01000004.1"/>
</dbReference>
<sequence>MARHSFIRMTKLTDVRGRVDYISNPKRQEHLYAVYSTVKPEFWQYLSEQAQHDFWKSNQKTGKCIEGRELIIALPESLQEKDPELLLQLFTETFRQKYGVQCTAALHHNKAMTNYHIHLVFADRETLEKTDVKRAGRNMFFDEAGRHVRTKKEILDAEGNVRPGCRILAKGEIYDIKWFSGRKDVFKNRNFLDDVKVMYTDLINKAVDREEDKLRLFDASGPYLATKKIGKNNPKEEEIRSDNQLRQEWNQTVDQVLIAGGSQEEVTEFKQEEVVQKVSESVKTHGVQPGLLAEILRRAITILKEFLDLLMQPVGKEADACGMRESSDTTESVLPGKRKAERPDSREAEFRFMRIELVHRQLNKTNRKLYALQKQKETVQLTLDHTPTSIFHHRERKDLQERIDGLERQIRLCRNQLFLIADANGYRSVKEAEQEYRLAKRTLEQVRRAQAEWDGITTSGKKEWGLQEQRKQEQKPSILKQLAAMKTEVSGCGMNYADKKSSRKEVSL</sequence>
<evidence type="ECO:0000256" key="2">
    <source>
        <dbReference type="ARBA" id="ARBA00022971"/>
    </source>
</evidence>